<feature type="chain" id="PRO_5029690599" description="DUF2946 domain-containing protein" evidence="1">
    <location>
        <begin position="19"/>
        <end position="101"/>
    </location>
</feature>
<dbReference type="Pfam" id="PF20365">
    <property type="entry name" value="DUF6660"/>
    <property type="match status" value="1"/>
</dbReference>
<evidence type="ECO:0000313" key="2">
    <source>
        <dbReference type="EMBL" id="MXV17255.1"/>
    </source>
</evidence>
<evidence type="ECO:0000256" key="1">
    <source>
        <dbReference type="SAM" id="SignalP"/>
    </source>
</evidence>
<dbReference type="Proteomes" id="UP000451233">
    <property type="component" value="Unassembled WGS sequence"/>
</dbReference>
<comment type="caution">
    <text evidence="2">The sequence shown here is derived from an EMBL/GenBank/DDBJ whole genome shotgun (WGS) entry which is preliminary data.</text>
</comment>
<keyword evidence="1" id="KW-0732">Signal</keyword>
<protein>
    <recommendedName>
        <fullName evidence="4">DUF2946 domain-containing protein</fullName>
    </recommendedName>
</protein>
<dbReference type="RefSeq" id="WP_160908248.1">
    <property type="nucleotide sequence ID" value="NZ_WVHS01000004.1"/>
</dbReference>
<sequence length="101" mass="10873">MRIVATLLAFFMFALNFADVCNDGPGTAATTRIEQAHTDDNAQPGSCTPFCYCTCCTFSAVLPQSAPVLHIPHALPFQRRIVPGGSPLQVTIPVWQPPKVS</sequence>
<dbReference type="EMBL" id="WVHS01000004">
    <property type="protein sequence ID" value="MXV17255.1"/>
    <property type="molecule type" value="Genomic_DNA"/>
</dbReference>
<gene>
    <name evidence="2" type="ORF">GS398_18295</name>
</gene>
<dbReference type="AlphaFoldDB" id="A0A7K1Y1Y8"/>
<keyword evidence="3" id="KW-1185">Reference proteome</keyword>
<reference evidence="2 3" key="1">
    <citation type="submission" date="2019-11" db="EMBL/GenBank/DDBJ databases">
        <title>Pedobacter sp. HMF7056 Genome sequencing and assembly.</title>
        <authorList>
            <person name="Kang H."/>
            <person name="Kim H."/>
            <person name="Joh K."/>
        </authorList>
    </citation>
    <scope>NUCLEOTIDE SEQUENCE [LARGE SCALE GENOMIC DNA]</scope>
    <source>
        <strain evidence="2 3">HMF7056</strain>
    </source>
</reference>
<dbReference type="InterPro" id="IPR046601">
    <property type="entry name" value="DUF6660"/>
</dbReference>
<organism evidence="2 3">
    <name type="scientific">Hufsiella ginkgonis</name>
    <dbReference type="NCBI Taxonomy" id="2695274"/>
    <lineage>
        <taxon>Bacteria</taxon>
        <taxon>Pseudomonadati</taxon>
        <taxon>Bacteroidota</taxon>
        <taxon>Sphingobacteriia</taxon>
        <taxon>Sphingobacteriales</taxon>
        <taxon>Sphingobacteriaceae</taxon>
        <taxon>Hufsiella</taxon>
    </lineage>
</organism>
<proteinExistence type="predicted"/>
<feature type="signal peptide" evidence="1">
    <location>
        <begin position="1"/>
        <end position="18"/>
    </location>
</feature>
<evidence type="ECO:0000313" key="3">
    <source>
        <dbReference type="Proteomes" id="UP000451233"/>
    </source>
</evidence>
<name>A0A7K1Y1Y8_9SPHI</name>
<evidence type="ECO:0008006" key="4">
    <source>
        <dbReference type="Google" id="ProtNLM"/>
    </source>
</evidence>
<accession>A0A7K1Y1Y8</accession>